<evidence type="ECO:0008006" key="3">
    <source>
        <dbReference type="Google" id="ProtNLM"/>
    </source>
</evidence>
<dbReference type="EMBL" id="WNXC01000002">
    <property type="protein sequence ID" value="MBB2148964.1"/>
    <property type="molecule type" value="Genomic_DNA"/>
</dbReference>
<evidence type="ECO:0000313" key="2">
    <source>
        <dbReference type="Proteomes" id="UP000636110"/>
    </source>
</evidence>
<evidence type="ECO:0000313" key="1">
    <source>
        <dbReference type="EMBL" id="MBB2148964.1"/>
    </source>
</evidence>
<organism evidence="1 2">
    <name type="scientific">Pedobacter gandavensis</name>
    <dbReference type="NCBI Taxonomy" id="2679963"/>
    <lineage>
        <taxon>Bacteria</taxon>
        <taxon>Pseudomonadati</taxon>
        <taxon>Bacteroidota</taxon>
        <taxon>Sphingobacteriia</taxon>
        <taxon>Sphingobacteriales</taxon>
        <taxon>Sphingobacteriaceae</taxon>
        <taxon>Pedobacter</taxon>
    </lineage>
</organism>
<comment type="caution">
    <text evidence="1">The sequence shown here is derived from an EMBL/GenBank/DDBJ whole genome shotgun (WGS) entry which is preliminary data.</text>
</comment>
<keyword evidence="2" id="KW-1185">Reference proteome</keyword>
<dbReference type="Proteomes" id="UP000636110">
    <property type="component" value="Unassembled WGS sequence"/>
</dbReference>
<sequence>MGRIKRALLFMLGAVILVSSCQQEKIPVENLRLPTPPNTLWRTNVAESISENKAPIGSSKSKKLEKIEQDSTIVTDSVKFNNDSSNVRLYGKISNKNIVVEGRVIRVGRSSENPNGREIVDIKVLEHKLLQ</sequence>
<reference evidence="1 2" key="1">
    <citation type="submission" date="2019-11" db="EMBL/GenBank/DDBJ databases">
        <title>Description of Pedobacter sp. LMG 31462T.</title>
        <authorList>
            <person name="Carlier A."/>
            <person name="Qi S."/>
            <person name="Vandamme P."/>
        </authorList>
    </citation>
    <scope>NUCLEOTIDE SEQUENCE [LARGE SCALE GENOMIC DNA]</scope>
    <source>
        <strain evidence="1 2">LMG 31462</strain>
    </source>
</reference>
<dbReference type="PROSITE" id="PS51257">
    <property type="entry name" value="PROKAR_LIPOPROTEIN"/>
    <property type="match status" value="1"/>
</dbReference>
<accession>A0ABR6EVZ9</accession>
<proteinExistence type="predicted"/>
<name>A0ABR6EVZ9_9SPHI</name>
<protein>
    <recommendedName>
        <fullName evidence="3">BON domain-containing protein</fullName>
    </recommendedName>
</protein>
<gene>
    <name evidence="1" type="ORF">GM920_08560</name>
</gene>
<dbReference type="RefSeq" id="WP_182955771.1">
    <property type="nucleotide sequence ID" value="NZ_WNXC01000002.1"/>
</dbReference>